<evidence type="ECO:0000313" key="2">
    <source>
        <dbReference type="Proteomes" id="UP000828941"/>
    </source>
</evidence>
<dbReference type="EMBL" id="CM039433">
    <property type="protein sequence ID" value="KAI4328701.1"/>
    <property type="molecule type" value="Genomic_DNA"/>
</dbReference>
<accession>A0ACB9MXF2</accession>
<gene>
    <name evidence="1" type="ORF">L6164_021036</name>
</gene>
<evidence type="ECO:0000313" key="1">
    <source>
        <dbReference type="EMBL" id="KAI4328701.1"/>
    </source>
</evidence>
<proteinExistence type="predicted"/>
<name>A0ACB9MXF2_BAUVA</name>
<dbReference type="Proteomes" id="UP000828941">
    <property type="component" value="Chromosome 8"/>
</dbReference>
<organism evidence="1 2">
    <name type="scientific">Bauhinia variegata</name>
    <name type="common">Purple orchid tree</name>
    <name type="synonym">Phanera variegata</name>
    <dbReference type="NCBI Taxonomy" id="167791"/>
    <lineage>
        <taxon>Eukaryota</taxon>
        <taxon>Viridiplantae</taxon>
        <taxon>Streptophyta</taxon>
        <taxon>Embryophyta</taxon>
        <taxon>Tracheophyta</taxon>
        <taxon>Spermatophyta</taxon>
        <taxon>Magnoliopsida</taxon>
        <taxon>eudicotyledons</taxon>
        <taxon>Gunneridae</taxon>
        <taxon>Pentapetalae</taxon>
        <taxon>rosids</taxon>
        <taxon>fabids</taxon>
        <taxon>Fabales</taxon>
        <taxon>Fabaceae</taxon>
        <taxon>Cercidoideae</taxon>
        <taxon>Cercideae</taxon>
        <taxon>Bauhiniinae</taxon>
        <taxon>Bauhinia</taxon>
    </lineage>
</organism>
<comment type="caution">
    <text evidence="1">The sequence shown here is derived from an EMBL/GenBank/DDBJ whole genome shotgun (WGS) entry which is preliminary data.</text>
</comment>
<sequence length="147" mass="15361">MLASVSVPLRGDPGLSSVMLFTRMLVAGSPWFPLRKSSSSDLGLQVLSMSRLGGAGAVAQLVADVPLSAVEGEGIEGGVDQQAWEKWSNDGTEQEVAKLMDEDVGAAMQFLQSKAICIMPISLASAIFCAPQADAPTIIKPESNSHS</sequence>
<reference evidence="1 2" key="1">
    <citation type="journal article" date="2022" name="DNA Res.">
        <title>Chromosomal-level genome assembly of the orchid tree Bauhinia variegata (Leguminosae; Cercidoideae) supports the allotetraploid origin hypothesis of Bauhinia.</title>
        <authorList>
            <person name="Zhong Y."/>
            <person name="Chen Y."/>
            <person name="Zheng D."/>
            <person name="Pang J."/>
            <person name="Liu Y."/>
            <person name="Luo S."/>
            <person name="Meng S."/>
            <person name="Qian L."/>
            <person name="Wei D."/>
            <person name="Dai S."/>
            <person name="Zhou R."/>
        </authorList>
    </citation>
    <scope>NUCLEOTIDE SEQUENCE [LARGE SCALE GENOMIC DNA]</scope>
    <source>
        <strain evidence="1">BV-YZ2020</strain>
    </source>
</reference>
<keyword evidence="2" id="KW-1185">Reference proteome</keyword>
<protein>
    <submittedName>
        <fullName evidence="1">Uncharacterized protein</fullName>
    </submittedName>
</protein>